<feature type="transmembrane region" description="Helical" evidence="2">
    <location>
        <begin position="57"/>
        <end position="74"/>
    </location>
</feature>
<dbReference type="AlphaFoldDB" id="A0AA36GTG1"/>
<feature type="transmembrane region" description="Helical" evidence="2">
    <location>
        <begin position="86"/>
        <end position="109"/>
    </location>
</feature>
<reference evidence="3" key="1">
    <citation type="submission" date="2023-07" db="EMBL/GenBank/DDBJ databases">
        <authorList>
            <consortium name="CYATHOMIX"/>
        </authorList>
    </citation>
    <scope>NUCLEOTIDE SEQUENCE</scope>
    <source>
        <strain evidence="3">N/A</strain>
    </source>
</reference>
<feature type="transmembrane region" description="Helical" evidence="2">
    <location>
        <begin position="166"/>
        <end position="190"/>
    </location>
</feature>
<name>A0AA36GTG1_CYLNA</name>
<dbReference type="PANTHER" id="PTHR23128">
    <property type="entry name" value="SERPENTINE RECEPTOR, CLASS E (EPSILON)-RELATED"/>
    <property type="match status" value="1"/>
</dbReference>
<comment type="caution">
    <text evidence="3">The sequence shown here is derived from an EMBL/GenBank/DDBJ whole genome shotgun (WGS) entry which is preliminary data.</text>
</comment>
<dbReference type="InterPro" id="IPR004151">
    <property type="entry name" value="7TM_GPCR_serpentine_rcpt_Sre"/>
</dbReference>
<dbReference type="GO" id="GO:0016020">
    <property type="term" value="C:membrane"/>
    <property type="evidence" value="ECO:0007669"/>
    <property type="project" value="InterPro"/>
</dbReference>
<gene>
    <name evidence="3" type="ORF">CYNAS_LOCUS9792</name>
</gene>
<feature type="transmembrane region" description="Helical" evidence="2">
    <location>
        <begin position="124"/>
        <end position="145"/>
    </location>
</feature>
<evidence type="ECO:0000313" key="3">
    <source>
        <dbReference type="EMBL" id="CAJ0597809.1"/>
    </source>
</evidence>
<protein>
    <submittedName>
        <fullName evidence="3">Uncharacterized protein</fullName>
    </submittedName>
</protein>
<accession>A0AA36GTG1</accession>
<comment type="similarity">
    <text evidence="1">Belongs to the nematode receptor-like protein sre family.</text>
</comment>
<feature type="transmembrane region" description="Helical" evidence="2">
    <location>
        <begin position="256"/>
        <end position="281"/>
    </location>
</feature>
<evidence type="ECO:0000313" key="4">
    <source>
        <dbReference type="Proteomes" id="UP001176961"/>
    </source>
</evidence>
<keyword evidence="2" id="KW-1133">Transmembrane helix</keyword>
<evidence type="ECO:0000256" key="2">
    <source>
        <dbReference type="SAM" id="Phobius"/>
    </source>
</evidence>
<proteinExistence type="inferred from homology"/>
<feature type="transmembrane region" description="Helical" evidence="2">
    <location>
        <begin position="196"/>
        <end position="217"/>
    </location>
</feature>
<feature type="transmembrane region" description="Helical" evidence="2">
    <location>
        <begin position="296"/>
        <end position="315"/>
    </location>
</feature>
<dbReference type="EMBL" id="CATQJL010000223">
    <property type="protein sequence ID" value="CAJ0597809.1"/>
    <property type="molecule type" value="Genomic_DNA"/>
</dbReference>
<dbReference type="Pfam" id="PF03125">
    <property type="entry name" value="Sre"/>
    <property type="match status" value="1"/>
</dbReference>
<evidence type="ECO:0000256" key="1">
    <source>
        <dbReference type="ARBA" id="ARBA00006803"/>
    </source>
</evidence>
<keyword evidence="4" id="KW-1185">Reference proteome</keyword>
<keyword evidence="2" id="KW-0472">Membrane</keyword>
<dbReference type="Proteomes" id="UP001176961">
    <property type="component" value="Unassembled WGS sequence"/>
</dbReference>
<keyword evidence="2" id="KW-0812">Transmembrane</keyword>
<organism evidence="3 4">
    <name type="scientific">Cylicocyclus nassatus</name>
    <name type="common">Nematode worm</name>
    <dbReference type="NCBI Taxonomy" id="53992"/>
    <lineage>
        <taxon>Eukaryota</taxon>
        <taxon>Metazoa</taxon>
        <taxon>Ecdysozoa</taxon>
        <taxon>Nematoda</taxon>
        <taxon>Chromadorea</taxon>
        <taxon>Rhabditida</taxon>
        <taxon>Rhabditina</taxon>
        <taxon>Rhabditomorpha</taxon>
        <taxon>Strongyloidea</taxon>
        <taxon>Strongylidae</taxon>
        <taxon>Cylicocyclus</taxon>
    </lineage>
</organism>
<sequence length="366" mass="41419">MPPQLSSQGTAAIVYLGGHCFTRPQSKVLQLPFFDSSVIVLLLLQMLRHAVTTTKKLLFIILMCPAAIWLVYELRKLEQIFHINLIRVAQAHIVALTIAEVSRIFLILYDLEIFGKKGFINTELFVLFFVRFLLLACLQTMIPAISVERTFASTYISDYERKNRSWISRLVIGSALMVTLLYTVLVQLMSVGMQTVVPFAVLALCINIFSSVAMVMVHRRDAAKLRDLENMTGYSTIDYTLSMKFQLAENVRVTKWLTYASVGYTIWGIIGAFFCFPPLLIFDDSNLFGQLLYEALNVYFAITFAVVFWLSLAAIGELRHFSDTILLLCYKQKIIASICNTAAVKSNDSVIATEMYFNQLKSAWGP</sequence>
<dbReference type="PANTHER" id="PTHR23128:SF132">
    <property type="entry name" value="SERPENTINE RECEPTOR, CLASS E (EPSILON)-RELATED"/>
    <property type="match status" value="1"/>
</dbReference>
<dbReference type="GO" id="GO:0007606">
    <property type="term" value="P:sensory perception of chemical stimulus"/>
    <property type="evidence" value="ECO:0007669"/>
    <property type="project" value="InterPro"/>
</dbReference>